<dbReference type="EMBL" id="KQ991025">
    <property type="protein sequence ID" value="KZV52684.1"/>
    <property type="molecule type" value="Genomic_DNA"/>
</dbReference>
<keyword evidence="2" id="KW-1185">Reference proteome</keyword>
<evidence type="ECO:0000313" key="1">
    <source>
        <dbReference type="EMBL" id="KZV52684.1"/>
    </source>
</evidence>
<dbReference type="AlphaFoldDB" id="A0A2Z7CZK5"/>
<dbReference type="Proteomes" id="UP000250235">
    <property type="component" value="Unassembled WGS sequence"/>
</dbReference>
<gene>
    <name evidence="1" type="ORF">F511_21064</name>
</gene>
<sequence>MAEYSPTDCSTVVRSAVVFSLSQHFAQQLFLCRLDTLRLVATLRYSCFSCVWDSMSTGYAIALKLATGSTVARDCWLSSRWSFQKLATGFPNDWLDQTMSYQLIQTTSFAMHPRLIEYNAVALDWMYCKTLSYQLIRMTSFCYRQLQTPTAGCTTTGYFLYDVASILRFSSQLLITEASCGMMTSLLMSSKLYAPADLLHRSSSSLRFFVASFLNSDY</sequence>
<organism evidence="1 2">
    <name type="scientific">Dorcoceras hygrometricum</name>
    <dbReference type="NCBI Taxonomy" id="472368"/>
    <lineage>
        <taxon>Eukaryota</taxon>
        <taxon>Viridiplantae</taxon>
        <taxon>Streptophyta</taxon>
        <taxon>Embryophyta</taxon>
        <taxon>Tracheophyta</taxon>
        <taxon>Spermatophyta</taxon>
        <taxon>Magnoliopsida</taxon>
        <taxon>eudicotyledons</taxon>
        <taxon>Gunneridae</taxon>
        <taxon>Pentapetalae</taxon>
        <taxon>asterids</taxon>
        <taxon>lamiids</taxon>
        <taxon>Lamiales</taxon>
        <taxon>Gesneriaceae</taxon>
        <taxon>Didymocarpoideae</taxon>
        <taxon>Trichosporeae</taxon>
        <taxon>Loxocarpinae</taxon>
        <taxon>Dorcoceras</taxon>
    </lineage>
</organism>
<keyword evidence="1" id="KW-0675">Receptor</keyword>
<proteinExistence type="predicted"/>
<accession>A0A2Z7CZK5</accession>
<evidence type="ECO:0000313" key="2">
    <source>
        <dbReference type="Proteomes" id="UP000250235"/>
    </source>
</evidence>
<protein>
    <submittedName>
        <fullName evidence="1">Receptor-like protein 12</fullName>
    </submittedName>
</protein>
<name>A0A2Z7CZK5_9LAMI</name>
<reference evidence="1 2" key="1">
    <citation type="journal article" date="2015" name="Proc. Natl. Acad. Sci. U.S.A.">
        <title>The resurrection genome of Boea hygrometrica: A blueprint for survival of dehydration.</title>
        <authorList>
            <person name="Xiao L."/>
            <person name="Yang G."/>
            <person name="Zhang L."/>
            <person name="Yang X."/>
            <person name="Zhao S."/>
            <person name="Ji Z."/>
            <person name="Zhou Q."/>
            <person name="Hu M."/>
            <person name="Wang Y."/>
            <person name="Chen M."/>
            <person name="Xu Y."/>
            <person name="Jin H."/>
            <person name="Xiao X."/>
            <person name="Hu G."/>
            <person name="Bao F."/>
            <person name="Hu Y."/>
            <person name="Wan P."/>
            <person name="Li L."/>
            <person name="Deng X."/>
            <person name="Kuang T."/>
            <person name="Xiang C."/>
            <person name="Zhu J.K."/>
            <person name="Oliver M.J."/>
            <person name="He Y."/>
        </authorList>
    </citation>
    <scope>NUCLEOTIDE SEQUENCE [LARGE SCALE GENOMIC DNA]</scope>
    <source>
        <strain evidence="2">cv. XS01</strain>
    </source>
</reference>